<protein>
    <submittedName>
        <fullName evidence="3">FAD-dependent oxidoreductase</fullName>
    </submittedName>
</protein>
<dbReference type="Gene3D" id="3.50.50.60">
    <property type="entry name" value="FAD/NAD(P)-binding domain"/>
    <property type="match status" value="1"/>
</dbReference>
<dbReference type="Pfam" id="PF01266">
    <property type="entry name" value="DAO"/>
    <property type="match status" value="1"/>
</dbReference>
<organism evidence="3 4">
    <name type="scientific">Micromonospora echinofusca</name>
    <dbReference type="NCBI Taxonomy" id="47858"/>
    <lineage>
        <taxon>Bacteria</taxon>
        <taxon>Bacillati</taxon>
        <taxon>Actinomycetota</taxon>
        <taxon>Actinomycetes</taxon>
        <taxon>Micromonosporales</taxon>
        <taxon>Micromonosporaceae</taxon>
        <taxon>Micromonospora</taxon>
    </lineage>
</organism>
<feature type="compositionally biased region" description="Low complexity" evidence="1">
    <location>
        <begin position="1"/>
        <end position="19"/>
    </location>
</feature>
<feature type="region of interest" description="Disordered" evidence="1">
    <location>
        <begin position="1"/>
        <end position="37"/>
    </location>
</feature>
<keyword evidence="4" id="KW-1185">Reference proteome</keyword>
<dbReference type="Proteomes" id="UP000823521">
    <property type="component" value="Unassembled WGS sequence"/>
</dbReference>
<evidence type="ECO:0000313" key="4">
    <source>
        <dbReference type="Proteomes" id="UP000823521"/>
    </source>
</evidence>
<dbReference type="RefSeq" id="WP_208816567.1">
    <property type="nucleotide sequence ID" value="NZ_WVUH01000323.1"/>
</dbReference>
<accession>A0ABS3VYQ3</accession>
<comment type="caution">
    <text evidence="3">The sequence shown here is derived from an EMBL/GenBank/DDBJ whole genome shotgun (WGS) entry which is preliminary data.</text>
</comment>
<dbReference type="SUPFAM" id="SSF51905">
    <property type="entry name" value="FAD/NAD(P)-binding domain"/>
    <property type="match status" value="1"/>
</dbReference>
<dbReference type="PANTHER" id="PTHR13847:SF285">
    <property type="entry name" value="FAD DEPENDENT OXIDOREDUCTASE DOMAIN-CONTAINING PROTEIN"/>
    <property type="match status" value="1"/>
</dbReference>
<dbReference type="EMBL" id="WVUH01000323">
    <property type="protein sequence ID" value="MBO4209606.1"/>
    <property type="molecule type" value="Genomic_DNA"/>
</dbReference>
<dbReference type="InterPro" id="IPR006076">
    <property type="entry name" value="FAD-dep_OxRdtase"/>
</dbReference>
<proteinExistence type="predicted"/>
<evidence type="ECO:0000259" key="2">
    <source>
        <dbReference type="Pfam" id="PF01266"/>
    </source>
</evidence>
<evidence type="ECO:0000313" key="3">
    <source>
        <dbReference type="EMBL" id="MBO4209606.1"/>
    </source>
</evidence>
<reference evidence="3 4" key="1">
    <citation type="submission" date="2019-12" db="EMBL/GenBank/DDBJ databases">
        <title>Whole genome sequencing of endophytic Actinobacterium Micromonospora sp. MPMI6T.</title>
        <authorList>
            <person name="Evv R."/>
            <person name="Podile A.R."/>
        </authorList>
    </citation>
    <scope>NUCLEOTIDE SEQUENCE [LARGE SCALE GENOMIC DNA]</scope>
    <source>
        <strain evidence="3 4">MPMI6</strain>
    </source>
</reference>
<gene>
    <name evidence="3" type="ORF">GSF22_26980</name>
</gene>
<sequence length="495" mass="51838">MAAALNGPSAAGAADDGPGTPVPGGTGASAAAGDRSPQRYRRLSHWLSTVDDDLTPRPALPGDRLADVVIVGAGYTGLWTAYYLAVADPTLRIVVLEKEIAGYGASGRNGGWCSALLPTSVPALARRHGREAAVAMQRAMHATVTEVGRVVAAEGIDCDWAVGGTVVLARSAAQLHRAQAAVAEARVYGFGPDDLTLLGPAEAARHCAATGVLGGTYTPHCAAVHPAKLVRGLAAAVERRGVTIHEQTPVTAISAGAAVTRTGTVRAPVVVRATEGYTPTLPGQRRALVPVYSLMLATEPLPETTWDRIGLADRQTFSDHRHVIVYGQRTRDGRLAFGGRGAPYHFGSRVHPSYDREPRVFAALARALTDLFPVLGPELPVSHTWGGPLGVPRDWSASVGLDRSTGLAWAGGYVGDGVGTSNLAGRTLADLILGTPGELTGLPWVGHRSPRWEPEPLRWLGVNAGLRVMTSADAVEQRTGRPARRAALFGRLLGH</sequence>
<dbReference type="InterPro" id="IPR036188">
    <property type="entry name" value="FAD/NAD-bd_sf"/>
</dbReference>
<feature type="domain" description="FAD dependent oxidoreductase" evidence="2">
    <location>
        <begin position="67"/>
        <end position="431"/>
    </location>
</feature>
<dbReference type="Gene3D" id="3.30.9.10">
    <property type="entry name" value="D-Amino Acid Oxidase, subunit A, domain 2"/>
    <property type="match status" value="1"/>
</dbReference>
<evidence type="ECO:0000256" key="1">
    <source>
        <dbReference type="SAM" id="MobiDB-lite"/>
    </source>
</evidence>
<name>A0ABS3VYQ3_MICEH</name>
<dbReference type="PANTHER" id="PTHR13847">
    <property type="entry name" value="SARCOSINE DEHYDROGENASE-RELATED"/>
    <property type="match status" value="1"/>
</dbReference>